<name>Q731E8_BACC1</name>
<dbReference type="AlphaFoldDB" id="Q731E8"/>
<gene>
    <name evidence="1" type="ordered locus">BCE_4218</name>
</gene>
<evidence type="ECO:0000313" key="2">
    <source>
        <dbReference type="Proteomes" id="UP000002527"/>
    </source>
</evidence>
<organism evidence="1 2">
    <name type="scientific">Bacillus cereus (strain ATCC 10987 / NRS 248)</name>
    <dbReference type="NCBI Taxonomy" id="222523"/>
    <lineage>
        <taxon>Bacteria</taxon>
        <taxon>Bacillati</taxon>
        <taxon>Bacillota</taxon>
        <taxon>Bacilli</taxon>
        <taxon>Bacillales</taxon>
        <taxon>Bacillaceae</taxon>
        <taxon>Bacillus</taxon>
        <taxon>Bacillus cereus group</taxon>
    </lineage>
</organism>
<dbReference type="EMBL" id="AE017194">
    <property type="protein sequence ID" value="AAS43119.1"/>
    <property type="molecule type" value="Genomic_DNA"/>
</dbReference>
<evidence type="ECO:0000313" key="1">
    <source>
        <dbReference type="EMBL" id="AAS43119.1"/>
    </source>
</evidence>
<dbReference type="KEGG" id="bca:BCE_4218"/>
<dbReference type="Proteomes" id="UP000002527">
    <property type="component" value="Chromosome"/>
</dbReference>
<accession>Q731E8</accession>
<dbReference type="HOGENOM" id="CLU_3401943_0_0_9"/>
<proteinExistence type="predicted"/>
<sequence>MYVRREYIKMIGYKFFVMQAEEWRYDDENI</sequence>
<protein>
    <submittedName>
        <fullName evidence="1">Uncharacterized protein</fullName>
    </submittedName>
</protein>
<reference evidence="1 2" key="1">
    <citation type="journal article" date="2004" name="Nucleic Acids Res.">
        <title>The genome sequence of Bacillus cereus ATCC 10987 reveals metabolic adaptations and a large plasmid related to Bacillus anthracis pXO1.</title>
        <authorList>
            <person name="Rasko D.A."/>
            <person name="Ravel J."/>
            <person name="Okstad O.A."/>
            <person name="Helgason E."/>
            <person name="Cer R.Z."/>
            <person name="Jiang L."/>
            <person name="Shores K.A."/>
            <person name="Fouts D.E."/>
            <person name="Tourasse N.J."/>
            <person name="Angiuoli S.V."/>
            <person name="Kolonay J."/>
            <person name="Nelson W.C."/>
            <person name="Kolsto A.-B."/>
            <person name="Fraser C.M."/>
            <person name="Read T.D."/>
        </authorList>
    </citation>
    <scope>NUCLEOTIDE SEQUENCE [LARGE SCALE GENOMIC DNA]</scope>
    <source>
        <strain evidence="2">ATCC 10987 / NRS 248</strain>
    </source>
</reference>